<feature type="compositionally biased region" description="Acidic residues" evidence="8">
    <location>
        <begin position="436"/>
        <end position="449"/>
    </location>
</feature>
<evidence type="ECO:0000256" key="3">
    <source>
        <dbReference type="ARBA" id="ARBA00022679"/>
    </source>
</evidence>
<evidence type="ECO:0000256" key="1">
    <source>
        <dbReference type="ARBA" id="ARBA00011926"/>
    </source>
</evidence>
<keyword evidence="4" id="KW-0949">S-adenosyl-L-methionine</keyword>
<name>A0AAD9QE57_ACRCE</name>
<evidence type="ECO:0000256" key="6">
    <source>
        <dbReference type="ARBA" id="ARBA00023042"/>
    </source>
</evidence>
<feature type="compositionally biased region" description="Basic and acidic residues" evidence="8">
    <location>
        <begin position="24"/>
        <end position="66"/>
    </location>
</feature>
<feature type="compositionally biased region" description="Basic and acidic residues" evidence="8">
    <location>
        <begin position="450"/>
        <end position="460"/>
    </location>
</feature>
<evidence type="ECO:0000256" key="2">
    <source>
        <dbReference type="ARBA" id="ARBA00022603"/>
    </source>
</evidence>
<dbReference type="Pfam" id="PF03291">
    <property type="entry name" value="mRNA_G-N7_MeTrfase"/>
    <property type="match status" value="2"/>
</dbReference>
<comment type="caution">
    <text evidence="10">The sequence shown here is derived from an EMBL/GenBank/DDBJ whole genome shotgun (WGS) entry which is preliminary data.</text>
</comment>
<evidence type="ECO:0000313" key="10">
    <source>
        <dbReference type="EMBL" id="KAK2559722.1"/>
    </source>
</evidence>
<evidence type="ECO:0000259" key="9">
    <source>
        <dbReference type="PROSITE" id="PS51562"/>
    </source>
</evidence>
<keyword evidence="11" id="KW-1185">Reference proteome</keyword>
<accession>A0AAD9QE57</accession>
<reference evidence="10" key="2">
    <citation type="journal article" date="2023" name="Science">
        <title>Genomic signatures of disease resistance in endangered staghorn corals.</title>
        <authorList>
            <person name="Vollmer S.V."/>
            <person name="Selwyn J.D."/>
            <person name="Despard B.A."/>
            <person name="Roesel C.L."/>
        </authorList>
    </citation>
    <scope>NUCLEOTIDE SEQUENCE</scope>
    <source>
        <strain evidence="10">K2</strain>
    </source>
</reference>
<keyword evidence="6" id="KW-0506">mRNA capping</keyword>
<dbReference type="AlphaFoldDB" id="A0AAD9QE57"/>
<dbReference type="Proteomes" id="UP001249851">
    <property type="component" value="Unassembled WGS sequence"/>
</dbReference>
<dbReference type="EC" id="2.1.1.56" evidence="1"/>
<dbReference type="SUPFAM" id="SSF53335">
    <property type="entry name" value="S-adenosyl-L-methionine-dependent methyltransferases"/>
    <property type="match status" value="1"/>
</dbReference>
<evidence type="ECO:0000256" key="7">
    <source>
        <dbReference type="ARBA" id="ARBA00044712"/>
    </source>
</evidence>
<evidence type="ECO:0000256" key="8">
    <source>
        <dbReference type="SAM" id="MobiDB-lite"/>
    </source>
</evidence>
<evidence type="ECO:0000313" key="11">
    <source>
        <dbReference type="Proteomes" id="UP001249851"/>
    </source>
</evidence>
<dbReference type="PROSITE" id="PS51562">
    <property type="entry name" value="RNA_CAP0_MT"/>
    <property type="match status" value="1"/>
</dbReference>
<feature type="region of interest" description="Disordered" evidence="8">
    <location>
        <begin position="368"/>
        <end position="494"/>
    </location>
</feature>
<gene>
    <name evidence="10" type="ORF">P5673_017813</name>
</gene>
<dbReference type="InterPro" id="IPR004971">
    <property type="entry name" value="mRNA_G-N7_MeTrfase_dom"/>
</dbReference>
<keyword evidence="3" id="KW-0808">Transferase</keyword>
<evidence type="ECO:0000256" key="4">
    <source>
        <dbReference type="ARBA" id="ARBA00022691"/>
    </source>
</evidence>
<reference evidence="10" key="1">
    <citation type="journal article" date="2023" name="G3 (Bethesda)">
        <title>Whole genome assembly and annotation of the endangered Caribbean coral Acropora cervicornis.</title>
        <authorList>
            <person name="Selwyn J.D."/>
            <person name="Vollmer S.V."/>
        </authorList>
    </citation>
    <scope>NUCLEOTIDE SEQUENCE</scope>
    <source>
        <strain evidence="10">K2</strain>
    </source>
</reference>
<sequence length="494" mass="56988">MAAVVLQSEVSEQVADVANADISAEEKHADEKAVVEDIKEEDKKEKPSEEKGDEPSDANNETKGEPDQSMNGDSKKTAESSNGLGEKVAKHYNAIPAGNRHTRRESPIFHLKNFNNWVKSVIINECLEKIKRGNSRDICVLDLCCGKGGDLLKWQRGRIKKLVCADRYKEMKTTHENRRYRDPLFTPEFIVADCSKERLADKYQDKDLQFDLASCQFSIHYAFESYEQADMMLRNACERIKVGGYFIGTTLNFDGWKAQRVFRLGMMCMRMAEKYNMKLVYTKTFYDFFQDKAKETASLLYKMKALEDAYAHAKDFLEGIQLNQDKSSFNTKYRDHREKNGTMSKSEWEAVGVYIAFVFVKIDPEVEKRKQEEAERREKERAEREAQRKEKEREKEEIAKAEQEKAEQIAEEKEKGEEEAKVEPVQVAEEAKMEQGTEEEKEPAEMETEPMEKAEEESTKSRKRTHQETEAEPEGQDEGEPAEKKQEIADETSG</sequence>
<keyword evidence="2 10" id="KW-0489">Methyltransferase</keyword>
<feature type="compositionally biased region" description="Basic and acidic residues" evidence="8">
    <location>
        <begin position="368"/>
        <end position="422"/>
    </location>
</feature>
<comment type="catalytic activity">
    <reaction evidence="7">
        <text>a 5'-end (5'-triphosphoguanosine)-ribonucleoside in mRNA + S-adenosyl-L-methionine = a 5'-end (N(7)-methyl 5'-triphosphoguanosine)-ribonucleoside in mRNA + S-adenosyl-L-homocysteine</text>
        <dbReference type="Rhea" id="RHEA:67008"/>
        <dbReference type="Rhea" id="RHEA-COMP:17166"/>
        <dbReference type="Rhea" id="RHEA-COMP:17167"/>
        <dbReference type="ChEBI" id="CHEBI:57856"/>
        <dbReference type="ChEBI" id="CHEBI:59789"/>
        <dbReference type="ChEBI" id="CHEBI:156461"/>
        <dbReference type="ChEBI" id="CHEBI:167617"/>
        <dbReference type="EC" id="2.1.1.56"/>
    </reaction>
</comment>
<feature type="compositionally biased region" description="Acidic residues" evidence="8">
    <location>
        <begin position="470"/>
        <end position="480"/>
    </location>
</feature>
<protein>
    <recommendedName>
        <fullName evidence="1">mRNA (guanine-N(7))-methyltransferase</fullName>
        <ecNumber evidence="1">2.1.1.56</ecNumber>
    </recommendedName>
</protein>
<dbReference type="GO" id="GO:0004482">
    <property type="term" value="F:mRNA 5'-cap (guanine-N7-)-methyltransferase activity"/>
    <property type="evidence" value="ECO:0007669"/>
    <property type="project" value="UniProtKB-EC"/>
</dbReference>
<keyword evidence="6" id="KW-0507">mRNA processing</keyword>
<organism evidence="10 11">
    <name type="scientific">Acropora cervicornis</name>
    <name type="common">Staghorn coral</name>
    <dbReference type="NCBI Taxonomy" id="6130"/>
    <lineage>
        <taxon>Eukaryota</taxon>
        <taxon>Metazoa</taxon>
        <taxon>Cnidaria</taxon>
        <taxon>Anthozoa</taxon>
        <taxon>Hexacorallia</taxon>
        <taxon>Scleractinia</taxon>
        <taxon>Astrocoeniina</taxon>
        <taxon>Acroporidae</taxon>
        <taxon>Acropora</taxon>
    </lineage>
</organism>
<dbReference type="InterPro" id="IPR039753">
    <property type="entry name" value="RG7MT1"/>
</dbReference>
<dbReference type="PANTHER" id="PTHR12189">
    <property type="entry name" value="MRNA GUANINE-7- METHYLTRANSFERASE"/>
    <property type="match status" value="1"/>
</dbReference>
<feature type="region of interest" description="Disordered" evidence="8">
    <location>
        <begin position="21"/>
        <end position="86"/>
    </location>
</feature>
<proteinExistence type="predicted"/>
<dbReference type="CDD" id="cd02440">
    <property type="entry name" value="AdoMet_MTases"/>
    <property type="match status" value="1"/>
</dbReference>
<dbReference type="GO" id="GO:0003723">
    <property type="term" value="F:RNA binding"/>
    <property type="evidence" value="ECO:0007669"/>
    <property type="project" value="UniProtKB-KW"/>
</dbReference>
<dbReference type="PANTHER" id="PTHR12189:SF2">
    <property type="entry name" value="MRNA CAP GUANINE-N7 METHYLTRANSFERASE"/>
    <property type="match status" value="1"/>
</dbReference>
<evidence type="ECO:0000256" key="5">
    <source>
        <dbReference type="ARBA" id="ARBA00022884"/>
    </source>
</evidence>
<dbReference type="GO" id="GO:0005634">
    <property type="term" value="C:nucleus"/>
    <property type="evidence" value="ECO:0007669"/>
    <property type="project" value="TreeGrafter"/>
</dbReference>
<dbReference type="InterPro" id="IPR029063">
    <property type="entry name" value="SAM-dependent_MTases_sf"/>
</dbReference>
<keyword evidence="5" id="KW-0694">RNA-binding</keyword>
<dbReference type="EMBL" id="JARQWQ010000039">
    <property type="protein sequence ID" value="KAK2559722.1"/>
    <property type="molecule type" value="Genomic_DNA"/>
</dbReference>
<dbReference type="Gene3D" id="3.40.50.150">
    <property type="entry name" value="Vaccinia Virus protein VP39"/>
    <property type="match status" value="2"/>
</dbReference>
<feature type="domain" description="MRNA cap 0 methyltransferase" evidence="9">
    <location>
        <begin position="106"/>
        <end position="362"/>
    </location>
</feature>